<protein>
    <submittedName>
        <fullName evidence="1">Uncharacterized protein</fullName>
    </submittedName>
</protein>
<evidence type="ECO:0000313" key="1">
    <source>
        <dbReference type="EMBL" id="MQW05266.1"/>
    </source>
</evidence>
<name>A0A6A7ZQS8_RHIML</name>
<sequence length="458" mass="49875">MAGSGHVADLYTFWRHFRVINSDLRPSNLGPHAKHEQAILFAGSTRRFCADNVRLKLNGGGCAMWEPLVRTLRIVAVFLAITAAAKQAGSQEACSEAVTGVCFQEFTHIAAVTSRPNGFAAIGVRGKRMELLSFDSDSKITSRREITRPKWAGEETVFFDVKDLIAGPDASLLLVGTAEYDLAGQRIQAGFAVFIQDEGGIRWSEPIKGSKSDDGEHAASVIFHSGIYDESQEQFLIAGRETIGGGTADCRNWSRAAIFVLSPEDLSFNMYRWNEVTQGLASRMAFYAVLPTHQSNVFVAAGFASADDGSGQSCKEDALLVQLSTEEEEEGGALTFEDATSGGRQDTAEDIFAAARIDDSQYLIVGEQRDANAAWAAIAELGATVTREDLFAFPGVGTDGRDRYRDVVPLRTPGRYLLVGSVSESKKAPNRGFWRFASVESLTLERLPQKELSDFSQL</sequence>
<comment type="caution">
    <text evidence="1">The sequence shown here is derived from an EMBL/GenBank/DDBJ whole genome shotgun (WGS) entry which is preliminary data.</text>
</comment>
<dbReference type="RefSeq" id="WP_153318354.1">
    <property type="nucleotide sequence ID" value="NZ_WISP01000122.1"/>
</dbReference>
<dbReference type="EMBL" id="WISP01000122">
    <property type="protein sequence ID" value="MQW05266.1"/>
    <property type="molecule type" value="Genomic_DNA"/>
</dbReference>
<proteinExistence type="predicted"/>
<reference evidence="1" key="1">
    <citation type="journal article" date="2013" name="Genome Biol.">
        <title>Comparative genomics of the core and accessory genomes of 48 Sinorhizobium strains comprising five genospecies.</title>
        <authorList>
            <person name="Sugawara M."/>
            <person name="Epstein B."/>
            <person name="Badgley B.D."/>
            <person name="Unno T."/>
            <person name="Xu L."/>
            <person name="Reese J."/>
            <person name="Gyaneshwar P."/>
            <person name="Denny R."/>
            <person name="Mudge J."/>
            <person name="Bharti A.K."/>
            <person name="Farmer A.D."/>
            <person name="May G.D."/>
            <person name="Woodward J.E."/>
            <person name="Medigue C."/>
            <person name="Vallenet D."/>
            <person name="Lajus A."/>
            <person name="Rouy Z."/>
            <person name="Martinez-Vaz B."/>
            <person name="Tiffin P."/>
            <person name="Young N.D."/>
            <person name="Sadowsky M.J."/>
        </authorList>
    </citation>
    <scope>NUCLEOTIDE SEQUENCE</scope>
    <source>
        <strain evidence="1">M30</strain>
    </source>
</reference>
<organism evidence="1">
    <name type="scientific">Rhizobium meliloti</name>
    <name type="common">Ensifer meliloti</name>
    <name type="synonym">Sinorhizobium meliloti</name>
    <dbReference type="NCBI Taxonomy" id="382"/>
    <lineage>
        <taxon>Bacteria</taxon>
        <taxon>Pseudomonadati</taxon>
        <taxon>Pseudomonadota</taxon>
        <taxon>Alphaproteobacteria</taxon>
        <taxon>Hyphomicrobiales</taxon>
        <taxon>Rhizobiaceae</taxon>
        <taxon>Sinorhizobium/Ensifer group</taxon>
        <taxon>Sinorhizobium</taxon>
    </lineage>
</organism>
<dbReference type="AlphaFoldDB" id="A0A6A7ZQS8"/>
<gene>
    <name evidence="1" type="ORF">GHK45_16300</name>
</gene>
<accession>A0A6A7ZQS8</accession>